<dbReference type="EC" id="5.2.1.8" evidence="2 5"/>
<evidence type="ECO:0000256" key="3">
    <source>
        <dbReference type="ARBA" id="ARBA00023110"/>
    </source>
</evidence>
<dbReference type="Pfam" id="PF00254">
    <property type="entry name" value="FKBP_C"/>
    <property type="match status" value="1"/>
</dbReference>
<sequence length="173" mass="18714">MRLCLTLGLILAITVCSGHDMKGPFRNLRTRQHHQDPFCVEFTFQENLPEETVQIITYGAPEVSAYLAMGLSGDGKTFPQAGDTVTAHYALYLADCQFIESSREYGDPFSFTIGTGEVIAGWDVGLMQMSLGQRASMTLSADMAYGDQGAGGGVIPPNAVLIFDVEIVAIDRP</sequence>
<dbReference type="SUPFAM" id="SSF54534">
    <property type="entry name" value="FKBP-like"/>
    <property type="match status" value="1"/>
</dbReference>
<dbReference type="GO" id="GO:0005737">
    <property type="term" value="C:cytoplasm"/>
    <property type="evidence" value="ECO:0007669"/>
    <property type="project" value="TreeGrafter"/>
</dbReference>
<dbReference type="PANTHER" id="PTHR10516">
    <property type="entry name" value="PEPTIDYL-PROLYL CIS-TRANS ISOMERASE"/>
    <property type="match status" value="1"/>
</dbReference>
<dbReference type="InterPro" id="IPR050689">
    <property type="entry name" value="FKBP-type_PPIase"/>
</dbReference>
<dbReference type="GO" id="GO:0003755">
    <property type="term" value="F:peptidyl-prolyl cis-trans isomerase activity"/>
    <property type="evidence" value="ECO:0007669"/>
    <property type="project" value="UniProtKB-KW"/>
</dbReference>
<feature type="domain" description="PPIase FKBP-type" evidence="7">
    <location>
        <begin position="82"/>
        <end position="171"/>
    </location>
</feature>
<dbReference type="PROSITE" id="PS50059">
    <property type="entry name" value="FKBP_PPIASE"/>
    <property type="match status" value="1"/>
</dbReference>
<comment type="catalytic activity">
    <reaction evidence="1 5">
        <text>[protein]-peptidylproline (omega=180) = [protein]-peptidylproline (omega=0)</text>
        <dbReference type="Rhea" id="RHEA:16237"/>
        <dbReference type="Rhea" id="RHEA-COMP:10747"/>
        <dbReference type="Rhea" id="RHEA-COMP:10748"/>
        <dbReference type="ChEBI" id="CHEBI:83833"/>
        <dbReference type="ChEBI" id="CHEBI:83834"/>
        <dbReference type="EC" id="5.2.1.8"/>
    </reaction>
</comment>
<keyword evidence="3 5" id="KW-0697">Rotamase</keyword>
<dbReference type="InterPro" id="IPR046357">
    <property type="entry name" value="PPIase_dom_sf"/>
</dbReference>
<evidence type="ECO:0000256" key="1">
    <source>
        <dbReference type="ARBA" id="ARBA00000971"/>
    </source>
</evidence>
<evidence type="ECO:0000256" key="5">
    <source>
        <dbReference type="PROSITE-ProRule" id="PRU00277"/>
    </source>
</evidence>
<dbReference type="PANTHER" id="PTHR10516:SF443">
    <property type="entry name" value="FK506-BINDING PROTEIN 59-RELATED"/>
    <property type="match status" value="1"/>
</dbReference>
<reference evidence="8" key="1">
    <citation type="journal article" date="2015" name="Sci. Rep.">
        <title>Spliced leader RNA trans-splicing discovered in copepods.</title>
        <authorList>
            <person name="Yang F."/>
            <person name="Xu D."/>
            <person name="Zhuang Y."/>
            <person name="Yi X."/>
            <person name="Huang Y."/>
            <person name="Chen H."/>
            <person name="Lin S."/>
            <person name="Campbell D.A."/>
            <person name="Sturm N.R."/>
            <person name="Liu G."/>
            <person name="Zhang H."/>
        </authorList>
    </citation>
    <scope>NUCLEOTIDE SEQUENCE</scope>
</reference>
<feature type="chain" id="PRO_5006832900" description="peptidylprolyl isomerase" evidence="6">
    <location>
        <begin position="19"/>
        <end position="173"/>
    </location>
</feature>
<proteinExistence type="evidence at transcript level"/>
<feature type="signal peptide" evidence="6">
    <location>
        <begin position="1"/>
        <end position="18"/>
    </location>
</feature>
<organism evidence="8">
    <name type="scientific">Pseudodiaptomus poplesia</name>
    <dbReference type="NCBI Taxonomy" id="213370"/>
    <lineage>
        <taxon>Eukaryota</taxon>
        <taxon>Metazoa</taxon>
        <taxon>Ecdysozoa</taxon>
        <taxon>Arthropoda</taxon>
        <taxon>Crustacea</taxon>
        <taxon>Multicrustacea</taxon>
        <taxon>Hexanauplia</taxon>
        <taxon>Copepoda</taxon>
        <taxon>Calanoida</taxon>
        <taxon>Pseudodiaptomidae</taxon>
        <taxon>Pseudodiaptomus</taxon>
    </lineage>
</organism>
<evidence type="ECO:0000256" key="2">
    <source>
        <dbReference type="ARBA" id="ARBA00013194"/>
    </source>
</evidence>
<keyword evidence="6" id="KW-0732">Signal</keyword>
<dbReference type="Gene3D" id="3.10.50.40">
    <property type="match status" value="1"/>
</dbReference>
<accession>A0A0U2V9F4</accession>
<evidence type="ECO:0000256" key="4">
    <source>
        <dbReference type="ARBA" id="ARBA00023235"/>
    </source>
</evidence>
<protein>
    <recommendedName>
        <fullName evidence="2 5">peptidylprolyl isomerase</fullName>
        <ecNumber evidence="2 5">5.2.1.8</ecNumber>
    </recommendedName>
</protein>
<keyword evidence="4 5" id="KW-0413">Isomerase</keyword>
<evidence type="ECO:0000259" key="7">
    <source>
        <dbReference type="PROSITE" id="PS50059"/>
    </source>
</evidence>
<name>A0A0U2V9F4_9MAXI</name>
<dbReference type="AlphaFoldDB" id="A0A0U2V9F4"/>
<dbReference type="InterPro" id="IPR001179">
    <property type="entry name" value="PPIase_FKBP_dom"/>
</dbReference>
<evidence type="ECO:0000313" key="8">
    <source>
        <dbReference type="EMBL" id="ALS04886.1"/>
    </source>
</evidence>
<dbReference type="EMBL" id="KT755052">
    <property type="protein sequence ID" value="ALS04886.1"/>
    <property type="molecule type" value="mRNA"/>
</dbReference>
<evidence type="ECO:0000256" key="6">
    <source>
        <dbReference type="SAM" id="SignalP"/>
    </source>
</evidence>